<evidence type="ECO:0000256" key="1">
    <source>
        <dbReference type="ARBA" id="ARBA00022491"/>
    </source>
</evidence>
<evidence type="ECO:0000256" key="4">
    <source>
        <dbReference type="ARBA" id="ARBA00023163"/>
    </source>
</evidence>
<dbReference type="SUPFAM" id="SSF46955">
    <property type="entry name" value="Putative DNA-binding domain"/>
    <property type="match status" value="1"/>
</dbReference>
<sequence length="136" mass="15888">MLTIGKLAKQAGVSNETIRYYQRIGLLRIPESTQAYRYYQENDLERLLFIKRAKQAGLQLNEIAELLALDGMQDKQRVREVIKNRLHEIQHRIDELQHLQHRLSTWIDECEHSTNADCPILQALNDAIPEPKQDSI</sequence>
<evidence type="ECO:0000313" key="7">
    <source>
        <dbReference type="Proteomes" id="UP000297834"/>
    </source>
</evidence>
<evidence type="ECO:0000256" key="3">
    <source>
        <dbReference type="ARBA" id="ARBA00023125"/>
    </source>
</evidence>
<dbReference type="CDD" id="cd04770">
    <property type="entry name" value="HTH_HMRTR"/>
    <property type="match status" value="1"/>
</dbReference>
<name>A0A4Y7XE56_9GAMM</name>
<evidence type="ECO:0000256" key="2">
    <source>
        <dbReference type="ARBA" id="ARBA00023015"/>
    </source>
</evidence>
<keyword evidence="7" id="KW-1185">Reference proteome</keyword>
<dbReference type="PANTHER" id="PTHR30204">
    <property type="entry name" value="REDOX-CYCLING DRUG-SENSING TRANSCRIPTIONAL ACTIVATOR SOXR"/>
    <property type="match status" value="1"/>
</dbReference>
<accession>A0A4Y7XE56</accession>
<dbReference type="PROSITE" id="PS00552">
    <property type="entry name" value="HTH_MERR_1"/>
    <property type="match status" value="1"/>
</dbReference>
<dbReference type="AlphaFoldDB" id="A0A4Y7XE56"/>
<dbReference type="STRING" id="1120977.GCA_000619845_00030"/>
<dbReference type="InterPro" id="IPR047057">
    <property type="entry name" value="MerR_fam"/>
</dbReference>
<dbReference type="EMBL" id="SNTY01000013">
    <property type="protein sequence ID" value="TEU30035.1"/>
    <property type="molecule type" value="Genomic_DNA"/>
</dbReference>
<dbReference type="SMART" id="SM00422">
    <property type="entry name" value="HTH_MERR"/>
    <property type="match status" value="1"/>
</dbReference>
<dbReference type="PROSITE" id="PS50937">
    <property type="entry name" value="HTH_MERR_2"/>
    <property type="match status" value="1"/>
</dbReference>
<keyword evidence="1" id="KW-0678">Repressor</keyword>
<dbReference type="GO" id="GO:0003700">
    <property type="term" value="F:DNA-binding transcription factor activity"/>
    <property type="evidence" value="ECO:0007669"/>
    <property type="project" value="InterPro"/>
</dbReference>
<keyword evidence="3" id="KW-0238">DNA-binding</keyword>
<feature type="domain" description="HTH merR-type" evidence="5">
    <location>
        <begin position="1"/>
        <end position="69"/>
    </location>
</feature>
<protein>
    <submittedName>
        <fullName evidence="6">Heavy metal-responsive transcriptional regulator</fullName>
    </submittedName>
</protein>
<dbReference type="PANTHER" id="PTHR30204:SF69">
    <property type="entry name" value="MERR-FAMILY TRANSCRIPTIONAL REGULATOR"/>
    <property type="match status" value="1"/>
</dbReference>
<dbReference type="Proteomes" id="UP000297834">
    <property type="component" value="Unassembled WGS sequence"/>
</dbReference>
<evidence type="ECO:0000313" key="6">
    <source>
        <dbReference type="EMBL" id="TEU30035.1"/>
    </source>
</evidence>
<dbReference type="RefSeq" id="WP_134243657.1">
    <property type="nucleotide sequence ID" value="NZ_SNTY01000013.1"/>
</dbReference>
<dbReference type="Gene3D" id="1.10.1660.10">
    <property type="match status" value="1"/>
</dbReference>
<dbReference type="GO" id="GO:0003677">
    <property type="term" value="F:DNA binding"/>
    <property type="evidence" value="ECO:0007669"/>
    <property type="project" value="UniProtKB-KW"/>
</dbReference>
<comment type="caution">
    <text evidence="6">The sequence shown here is derived from an EMBL/GenBank/DDBJ whole genome shotgun (WGS) entry which is preliminary data.</text>
</comment>
<dbReference type="PRINTS" id="PR00040">
    <property type="entry name" value="HTHMERR"/>
</dbReference>
<dbReference type="InterPro" id="IPR000551">
    <property type="entry name" value="MerR-type_HTH_dom"/>
</dbReference>
<dbReference type="InterPro" id="IPR009061">
    <property type="entry name" value="DNA-bd_dom_put_sf"/>
</dbReference>
<evidence type="ECO:0000259" key="5">
    <source>
        <dbReference type="PROSITE" id="PS50937"/>
    </source>
</evidence>
<dbReference type="OrthoDB" id="9808480at2"/>
<gene>
    <name evidence="6" type="ORF">E2B99_03845</name>
</gene>
<keyword evidence="4" id="KW-0804">Transcription</keyword>
<reference evidence="6 7" key="1">
    <citation type="submission" date="2019-03" db="EMBL/GenBank/DDBJ databases">
        <title>Alkanindiges illinoisensis: a potential pathogenic isolated from ascites of a gastric cancer patient with abdominal metastasis.</title>
        <authorList>
            <person name="Hu X."/>
            <person name="Yang B."/>
            <person name="Yan X."/>
            <person name="Lin L."/>
            <person name="Zhao H."/>
            <person name="Zhou F."/>
            <person name="Su B."/>
            <person name="Chen J."/>
            <person name="Rui Y."/>
            <person name="Wang Q."/>
            <person name="Zheng L."/>
        </authorList>
    </citation>
    <scope>NUCLEOTIDE SEQUENCE [LARGE SCALE GENOMIC DNA]</scope>
    <source>
        <strain evidence="6 7">NFYY 23406</strain>
    </source>
</reference>
<dbReference type="Pfam" id="PF13411">
    <property type="entry name" value="MerR_1"/>
    <property type="match status" value="1"/>
</dbReference>
<keyword evidence="2" id="KW-0805">Transcription regulation</keyword>
<proteinExistence type="predicted"/>
<organism evidence="6 7">
    <name type="scientific">Alkanindiges illinoisensis</name>
    <dbReference type="NCBI Taxonomy" id="197183"/>
    <lineage>
        <taxon>Bacteria</taxon>
        <taxon>Pseudomonadati</taxon>
        <taxon>Pseudomonadota</taxon>
        <taxon>Gammaproteobacteria</taxon>
        <taxon>Moraxellales</taxon>
        <taxon>Moraxellaceae</taxon>
        <taxon>Alkanindiges</taxon>
    </lineage>
</organism>